<name>A0A0A9G6V3_ARUDO</name>
<dbReference type="EMBL" id="GBRH01178722">
    <property type="protein sequence ID" value="JAE19174.1"/>
    <property type="molecule type" value="Transcribed_RNA"/>
</dbReference>
<reference evidence="1" key="1">
    <citation type="submission" date="2014-09" db="EMBL/GenBank/DDBJ databases">
        <authorList>
            <person name="Magalhaes I.L.F."/>
            <person name="Oliveira U."/>
            <person name="Santos F.R."/>
            <person name="Vidigal T.H.D.A."/>
            <person name="Brescovit A.D."/>
            <person name="Santos A.J."/>
        </authorList>
    </citation>
    <scope>NUCLEOTIDE SEQUENCE</scope>
    <source>
        <tissue evidence="1">Shoot tissue taken approximately 20 cm above the soil surface</tissue>
    </source>
</reference>
<evidence type="ECO:0000313" key="1">
    <source>
        <dbReference type="EMBL" id="JAE19174.1"/>
    </source>
</evidence>
<accession>A0A0A9G6V3</accession>
<sequence>MIIITTHYTLEQESIATDFQIMCSIRMTMPDMGDSTTFPVQGAHLNLVLLVNHIN</sequence>
<organism evidence="1">
    <name type="scientific">Arundo donax</name>
    <name type="common">Giant reed</name>
    <name type="synonym">Donax arundinaceus</name>
    <dbReference type="NCBI Taxonomy" id="35708"/>
    <lineage>
        <taxon>Eukaryota</taxon>
        <taxon>Viridiplantae</taxon>
        <taxon>Streptophyta</taxon>
        <taxon>Embryophyta</taxon>
        <taxon>Tracheophyta</taxon>
        <taxon>Spermatophyta</taxon>
        <taxon>Magnoliopsida</taxon>
        <taxon>Liliopsida</taxon>
        <taxon>Poales</taxon>
        <taxon>Poaceae</taxon>
        <taxon>PACMAD clade</taxon>
        <taxon>Arundinoideae</taxon>
        <taxon>Arundineae</taxon>
        <taxon>Arundo</taxon>
    </lineage>
</organism>
<reference evidence="1" key="2">
    <citation type="journal article" date="2015" name="Data Brief">
        <title>Shoot transcriptome of the giant reed, Arundo donax.</title>
        <authorList>
            <person name="Barrero R.A."/>
            <person name="Guerrero F.D."/>
            <person name="Moolhuijzen P."/>
            <person name="Goolsby J.A."/>
            <person name="Tidwell J."/>
            <person name="Bellgard S.E."/>
            <person name="Bellgard M.I."/>
        </authorList>
    </citation>
    <scope>NUCLEOTIDE SEQUENCE</scope>
    <source>
        <tissue evidence="1">Shoot tissue taken approximately 20 cm above the soil surface</tissue>
    </source>
</reference>
<proteinExistence type="predicted"/>
<dbReference type="AlphaFoldDB" id="A0A0A9G6V3"/>
<protein>
    <submittedName>
        <fullName evidence="1">Uncharacterized protein</fullName>
    </submittedName>
</protein>